<dbReference type="PANTHER" id="PTHR35889">
    <property type="entry name" value="CYCLOINULO-OLIGOSACCHARIDE FRUCTANOTRANSFERASE-RELATED"/>
    <property type="match status" value="1"/>
</dbReference>
<dbReference type="SUPFAM" id="SSF52047">
    <property type="entry name" value="RNI-like"/>
    <property type="match status" value="1"/>
</dbReference>
<dbReference type="OrthoDB" id="9809746at2"/>
<keyword evidence="3 4" id="KW-0408">Iron</keyword>
<feature type="domain" description="Cytochrome c" evidence="6">
    <location>
        <begin position="176"/>
        <end position="306"/>
    </location>
</feature>
<dbReference type="Pfam" id="PF07635">
    <property type="entry name" value="PSCyt1"/>
    <property type="match status" value="1"/>
</dbReference>
<dbReference type="RefSeq" id="WP_141223887.1">
    <property type="nucleotide sequence ID" value="NZ_FOZL01000001.1"/>
</dbReference>
<evidence type="ECO:0000313" key="7">
    <source>
        <dbReference type="EMBL" id="SFS13093.1"/>
    </source>
</evidence>
<dbReference type="EMBL" id="FOZL01000001">
    <property type="protein sequence ID" value="SFS13093.1"/>
    <property type="molecule type" value="Genomic_DNA"/>
</dbReference>
<dbReference type="Proteomes" id="UP000199024">
    <property type="component" value="Unassembled WGS sequence"/>
</dbReference>
<dbReference type="AlphaFoldDB" id="A0A1I6MBX5"/>
<feature type="transmembrane region" description="Helical" evidence="5">
    <location>
        <begin position="138"/>
        <end position="156"/>
    </location>
</feature>
<dbReference type="STRING" id="474950.SAMN05421771_2230"/>
<accession>A0A1I6MBX5</accession>
<dbReference type="PANTHER" id="PTHR35889:SF3">
    <property type="entry name" value="F-BOX DOMAIN-CONTAINING PROTEIN"/>
    <property type="match status" value="1"/>
</dbReference>
<dbReference type="Pfam" id="PF09990">
    <property type="entry name" value="DUF2231"/>
    <property type="match status" value="1"/>
</dbReference>
<evidence type="ECO:0000259" key="6">
    <source>
        <dbReference type="PROSITE" id="PS51007"/>
    </source>
</evidence>
<dbReference type="GO" id="GO:0009055">
    <property type="term" value="F:electron transfer activity"/>
    <property type="evidence" value="ECO:0007669"/>
    <property type="project" value="InterPro"/>
</dbReference>
<dbReference type="GO" id="GO:0020037">
    <property type="term" value="F:heme binding"/>
    <property type="evidence" value="ECO:0007669"/>
    <property type="project" value="InterPro"/>
</dbReference>
<evidence type="ECO:0000256" key="4">
    <source>
        <dbReference type="PROSITE-ProRule" id="PRU00433"/>
    </source>
</evidence>
<dbReference type="GO" id="GO:0046872">
    <property type="term" value="F:metal ion binding"/>
    <property type="evidence" value="ECO:0007669"/>
    <property type="project" value="UniProtKB-KW"/>
</dbReference>
<dbReference type="PROSITE" id="PS51007">
    <property type="entry name" value="CYTC"/>
    <property type="match status" value="1"/>
</dbReference>
<proteinExistence type="predicted"/>
<feature type="transmembrane region" description="Helical" evidence="5">
    <location>
        <begin position="110"/>
        <end position="131"/>
    </location>
</feature>
<evidence type="ECO:0000256" key="3">
    <source>
        <dbReference type="ARBA" id="ARBA00023004"/>
    </source>
</evidence>
<keyword evidence="5" id="KW-1133">Transmembrane helix</keyword>
<organism evidence="7 8">
    <name type="scientific">Granulicella pectinivorans</name>
    <dbReference type="NCBI Taxonomy" id="474950"/>
    <lineage>
        <taxon>Bacteria</taxon>
        <taxon>Pseudomonadati</taxon>
        <taxon>Acidobacteriota</taxon>
        <taxon>Terriglobia</taxon>
        <taxon>Terriglobales</taxon>
        <taxon>Acidobacteriaceae</taxon>
        <taxon>Granulicella</taxon>
    </lineage>
</organism>
<feature type="transmembrane region" description="Helical" evidence="5">
    <location>
        <begin position="46"/>
        <end position="67"/>
    </location>
</feature>
<keyword evidence="1 4" id="KW-0349">Heme</keyword>
<protein>
    <submittedName>
        <fullName evidence="7">Uncharacterized membrane protein</fullName>
    </submittedName>
</protein>
<keyword evidence="8" id="KW-1185">Reference proteome</keyword>
<dbReference type="InterPro" id="IPR011429">
    <property type="entry name" value="Cyt_c_Planctomycete-type"/>
</dbReference>
<dbReference type="InterPro" id="IPR036909">
    <property type="entry name" value="Cyt_c-like_dom_sf"/>
</dbReference>
<evidence type="ECO:0000256" key="2">
    <source>
        <dbReference type="ARBA" id="ARBA00022723"/>
    </source>
</evidence>
<feature type="transmembrane region" description="Helical" evidence="5">
    <location>
        <begin position="7"/>
        <end position="26"/>
    </location>
</feature>
<sequence length="451" mass="48216">MRLKAKPAWIAPVVACAMLLVLPLVFRLDGKPHADWQQFLGRFHPLMVHLPIGLLVLVPVLELCGWLRPPLREAAGFVLGLSVLACIASLVLGYLLAYGAGEAGAGITRHMWGGIALTIVVLLSALIRPAWSAGRVDWSYPSLLFGVMLVLAWTAHQGGSLTHGENYLTEYLPAPFKSQAGNSFYAKQIHPVMDAKCVACHGASKAKGGLRMDTYGALMKGGSDGPVVVAGHPEKSLLIERVMLPREHAKFMPAEGRAPLRPEEVALIKAWIAQGASESASTLVGVAVREKDKPLPQVGDYRGRMEEIAQLSKATGSTLMPVSKNMRDGLILNTVDASKTFGDAQLARLEPLYPYIVEVELGRSGVTDAAFAKLAKFPHLRAIHLEGTSVTGAGIDAILRLPELTYVNLSSTQVTAAAVAPLAASKTVVHLYLYNTPAQPVAVATDAKKVL</sequence>
<dbReference type="InterPro" id="IPR032675">
    <property type="entry name" value="LRR_dom_sf"/>
</dbReference>
<evidence type="ECO:0000313" key="8">
    <source>
        <dbReference type="Proteomes" id="UP000199024"/>
    </source>
</evidence>
<evidence type="ECO:0000256" key="1">
    <source>
        <dbReference type="ARBA" id="ARBA00022617"/>
    </source>
</evidence>
<name>A0A1I6MBX5_9BACT</name>
<keyword evidence="5" id="KW-0812">Transmembrane</keyword>
<dbReference type="SUPFAM" id="SSF46626">
    <property type="entry name" value="Cytochrome c"/>
    <property type="match status" value="1"/>
</dbReference>
<dbReference type="InterPro" id="IPR009056">
    <property type="entry name" value="Cyt_c-like_dom"/>
</dbReference>
<gene>
    <name evidence="7" type="ORF">SAMN05421771_2230</name>
</gene>
<keyword evidence="2 4" id="KW-0479">Metal-binding</keyword>
<evidence type="ECO:0000256" key="5">
    <source>
        <dbReference type="SAM" id="Phobius"/>
    </source>
</evidence>
<feature type="transmembrane region" description="Helical" evidence="5">
    <location>
        <begin position="74"/>
        <end position="98"/>
    </location>
</feature>
<keyword evidence="5" id="KW-0472">Membrane</keyword>
<reference evidence="7 8" key="1">
    <citation type="submission" date="2016-10" db="EMBL/GenBank/DDBJ databases">
        <authorList>
            <person name="de Groot N.N."/>
        </authorList>
    </citation>
    <scope>NUCLEOTIDE SEQUENCE [LARGE SCALE GENOMIC DNA]</scope>
    <source>
        <strain evidence="7 8">DSM 21001</strain>
    </source>
</reference>
<dbReference type="Gene3D" id="3.80.10.10">
    <property type="entry name" value="Ribonuclease Inhibitor"/>
    <property type="match status" value="1"/>
</dbReference>
<dbReference type="InterPro" id="IPR019251">
    <property type="entry name" value="DUF2231_TM"/>
</dbReference>